<comment type="caution">
    <text evidence="3">The sequence shown here is derived from an EMBL/GenBank/DDBJ whole genome shotgun (WGS) entry which is preliminary data.</text>
</comment>
<feature type="transmembrane region" description="Helical" evidence="2">
    <location>
        <begin position="74"/>
        <end position="97"/>
    </location>
</feature>
<dbReference type="AlphaFoldDB" id="A0A9P7KNE5"/>
<proteinExistence type="predicted"/>
<keyword evidence="2" id="KW-0812">Transmembrane</keyword>
<organism evidence="3 4">
    <name type="scientific">Fusarium avenaceum</name>
    <dbReference type="NCBI Taxonomy" id="40199"/>
    <lineage>
        <taxon>Eukaryota</taxon>
        <taxon>Fungi</taxon>
        <taxon>Dikarya</taxon>
        <taxon>Ascomycota</taxon>
        <taxon>Pezizomycotina</taxon>
        <taxon>Sordariomycetes</taxon>
        <taxon>Hypocreomycetidae</taxon>
        <taxon>Hypocreales</taxon>
        <taxon>Nectriaceae</taxon>
        <taxon>Fusarium</taxon>
        <taxon>Fusarium tricinctum species complex</taxon>
    </lineage>
</organism>
<feature type="transmembrane region" description="Helical" evidence="2">
    <location>
        <begin position="129"/>
        <end position="149"/>
    </location>
</feature>
<sequence>MADRVGFDDEWKQDASMPQGWPKSPTTLKESSLPTWQQFLLSSSLILIPAPFLVLAVYMISLHQQPESQLGSRVLEAASIGATLWPIAFAAVLGTALRSAALYTCERGTTLGTLEILMGSLTMTSTLKLLVWVRLVSFWSPVLLLAWSLSPLGGQGVLRAVTVDTEVIQHDFPIVSYPSTNWTAGFDWLPVLYAPPFGLRTVFGAAFSSSSTRLMHANGSSPNFSDTLKQVGGPDEARRITQQDTWGNAQIPFLHMLEGYDSNNPHAWVDVLNDAVPPYESLIGVPIRGIPPNREGNATMLIQSSYISLSCEPLVNGTSWIQENISRLVLAGPEAALGNINVGFNNWSFFSASRHNEFSFRDEYSLPPIQFDLLEDQYLNSNGSTFNLTVGQDRPSKQTLLFVTDGSPITNQSHSWNMSMCTPGTSYVDAMISCSRSSDYGFLSCSTDRVRHTRGQPIKANTTVFSFQQNLPLLSLIPWLLPDPEGSQNNLVNLFLRDPTRARPIGEFYRFEKYAFPPSLENLSMSIFEARLASVLNTAIRASFEQSIIVGADEILPSSQSFVDHTTFGKVVTPLSDWGNSTGTWMEFTNQKYKVNWLWMSIYGISSLAMVVFTIGHVALQCKIRSPDIFNSVSSLTRDSPYVVVPNGGSTMDGVDRIRFLKNERVRIGDIQWRNGIGKIAFSNLSSTGLKLERRYQ</sequence>
<dbReference type="Proteomes" id="UP000782241">
    <property type="component" value="Unassembled WGS sequence"/>
</dbReference>
<feature type="region of interest" description="Disordered" evidence="1">
    <location>
        <begin position="1"/>
        <end position="26"/>
    </location>
</feature>
<gene>
    <name evidence="3" type="ORF">KAF25_002195</name>
</gene>
<evidence type="ECO:0000313" key="4">
    <source>
        <dbReference type="Proteomes" id="UP000782241"/>
    </source>
</evidence>
<keyword evidence="4" id="KW-1185">Reference proteome</keyword>
<name>A0A9P7KNE5_9HYPO</name>
<evidence type="ECO:0000256" key="2">
    <source>
        <dbReference type="SAM" id="Phobius"/>
    </source>
</evidence>
<keyword evidence="2" id="KW-1133">Transmembrane helix</keyword>
<feature type="transmembrane region" description="Helical" evidence="2">
    <location>
        <begin position="39"/>
        <end position="62"/>
    </location>
</feature>
<feature type="transmembrane region" description="Helical" evidence="2">
    <location>
        <begin position="597"/>
        <end position="620"/>
    </location>
</feature>
<keyword evidence="2" id="KW-0472">Membrane</keyword>
<dbReference type="EMBL" id="JAGPUO010000011">
    <property type="protein sequence ID" value="KAG5659636.1"/>
    <property type="molecule type" value="Genomic_DNA"/>
</dbReference>
<protein>
    <submittedName>
        <fullName evidence="3">Uncharacterized protein</fullName>
    </submittedName>
</protein>
<evidence type="ECO:0000313" key="3">
    <source>
        <dbReference type="EMBL" id="KAG5659636.1"/>
    </source>
</evidence>
<accession>A0A9P7KNE5</accession>
<evidence type="ECO:0000256" key="1">
    <source>
        <dbReference type="SAM" id="MobiDB-lite"/>
    </source>
</evidence>
<reference evidence="3" key="1">
    <citation type="submission" date="2021-04" db="EMBL/GenBank/DDBJ databases">
        <title>Draft genome of Fusarium avenaceum strain F156N33, isolated from an atmospheric sample in Virginia.</title>
        <authorList>
            <person name="Yang S."/>
            <person name="Vinatzer B.A."/>
            <person name="Coleman J."/>
        </authorList>
    </citation>
    <scope>NUCLEOTIDE SEQUENCE</scope>
    <source>
        <strain evidence="3">F156N33</strain>
    </source>
</reference>
<feature type="compositionally biased region" description="Basic and acidic residues" evidence="1">
    <location>
        <begin position="1"/>
        <end position="13"/>
    </location>
</feature>